<evidence type="ECO:0000313" key="4">
    <source>
        <dbReference type="Proteomes" id="UP000503820"/>
    </source>
</evidence>
<feature type="compositionally biased region" description="Basic and acidic residues" evidence="1">
    <location>
        <begin position="204"/>
        <end position="214"/>
    </location>
</feature>
<evidence type="ECO:0000256" key="1">
    <source>
        <dbReference type="SAM" id="MobiDB-lite"/>
    </source>
</evidence>
<protein>
    <recommendedName>
        <fullName evidence="2">BFN domain-containing protein</fullName>
    </recommendedName>
</protein>
<sequence>MVVMHVAGLTLDEQTKAPILVLKNVHGSEVLPIWIGAMEAMAISVVLNEVAVPRPLTHDLMLRTLEESGTVLLGVEIVALQEGTYFAVLSLGVGESTHRVDCRPSDAVALALRAQVPILVHDHVLETALRENLRPSTEPATEEERDRLQEPADAAAEMVRASRGMGKGRPSGLRPANKATDVASRAATSSDEPQDDESLADMLRQMEPDIKTKM</sequence>
<evidence type="ECO:0000259" key="2">
    <source>
        <dbReference type="PROSITE" id="PS51658"/>
    </source>
</evidence>
<dbReference type="AlphaFoldDB" id="A0A7J0BWS4"/>
<dbReference type="PANTHER" id="PTHR15160">
    <property type="entry name" value="VON HIPPEL-LINDAU PROTEIN"/>
    <property type="match status" value="1"/>
</dbReference>
<dbReference type="PANTHER" id="PTHR15160:SF1">
    <property type="entry name" value="VON HIPPEL-LINDAU DISEASE TUMOR SUPPRESSOR"/>
    <property type="match status" value="1"/>
</dbReference>
<dbReference type="InterPro" id="IPR003729">
    <property type="entry name" value="Bi_nuclease_dom"/>
</dbReference>
<dbReference type="SUPFAM" id="SSF103256">
    <property type="entry name" value="Hypothetical protein TM0160"/>
    <property type="match status" value="1"/>
</dbReference>
<organism evidence="3 4">
    <name type="scientific">Desulfovibrio psychrotolerans</name>
    <dbReference type="NCBI Taxonomy" id="415242"/>
    <lineage>
        <taxon>Bacteria</taxon>
        <taxon>Pseudomonadati</taxon>
        <taxon>Thermodesulfobacteriota</taxon>
        <taxon>Desulfovibrionia</taxon>
        <taxon>Desulfovibrionales</taxon>
        <taxon>Desulfovibrionaceae</taxon>
        <taxon>Desulfovibrio</taxon>
    </lineage>
</organism>
<evidence type="ECO:0000313" key="3">
    <source>
        <dbReference type="EMBL" id="GFM37612.1"/>
    </source>
</evidence>
<dbReference type="PROSITE" id="PS51658">
    <property type="entry name" value="BFN"/>
    <property type="match status" value="1"/>
</dbReference>
<dbReference type="GO" id="GO:0004518">
    <property type="term" value="F:nuclease activity"/>
    <property type="evidence" value="ECO:0007669"/>
    <property type="project" value="InterPro"/>
</dbReference>
<dbReference type="Proteomes" id="UP000503820">
    <property type="component" value="Unassembled WGS sequence"/>
</dbReference>
<keyword evidence="4" id="KW-1185">Reference proteome</keyword>
<reference evidence="3 4" key="1">
    <citation type="submission" date="2020-05" db="EMBL/GenBank/DDBJ databases">
        <title>Draft genome sequence of Desulfovibrio psychrotolerans JS1T.</title>
        <authorList>
            <person name="Ueno A."/>
            <person name="Tamazawa S."/>
            <person name="Tamamura S."/>
            <person name="Murakami T."/>
            <person name="Kiyama T."/>
            <person name="Inomata H."/>
            <person name="Amano Y."/>
            <person name="Miyakawa K."/>
            <person name="Tamaki H."/>
            <person name="Naganuma T."/>
            <person name="Kaneko K."/>
        </authorList>
    </citation>
    <scope>NUCLEOTIDE SEQUENCE [LARGE SCALE GENOMIC DNA]</scope>
    <source>
        <strain evidence="3 4">JS1</strain>
    </source>
</reference>
<feature type="region of interest" description="Disordered" evidence="1">
    <location>
        <begin position="132"/>
        <end position="214"/>
    </location>
</feature>
<dbReference type="Pfam" id="PF02577">
    <property type="entry name" value="BFN_dom"/>
    <property type="match status" value="1"/>
</dbReference>
<dbReference type="InterPro" id="IPR036104">
    <property type="entry name" value="BFN_sf"/>
</dbReference>
<accession>A0A7J0BWS4</accession>
<dbReference type="RefSeq" id="WP_174410189.1">
    <property type="nucleotide sequence ID" value="NZ_BLVP01000008.1"/>
</dbReference>
<dbReference type="EMBL" id="BLVP01000008">
    <property type="protein sequence ID" value="GFM37612.1"/>
    <property type="molecule type" value="Genomic_DNA"/>
</dbReference>
<gene>
    <name evidence="3" type="ORF">DSM19430T_22960</name>
</gene>
<comment type="caution">
    <text evidence="3">The sequence shown here is derived from an EMBL/GenBank/DDBJ whole genome shotgun (WGS) entry which is preliminary data.</text>
</comment>
<dbReference type="Gene3D" id="3.10.690.10">
    <property type="entry name" value="Bifunctional nuclease domain"/>
    <property type="match status" value="1"/>
</dbReference>
<feature type="domain" description="BFN" evidence="2">
    <location>
        <begin position="1"/>
        <end position="132"/>
    </location>
</feature>
<name>A0A7J0BWS4_9BACT</name>
<proteinExistence type="predicted"/>